<dbReference type="SUPFAM" id="SSF53335">
    <property type="entry name" value="S-adenosyl-L-methionine-dependent methyltransferases"/>
    <property type="match status" value="1"/>
</dbReference>
<dbReference type="GO" id="GO:0032259">
    <property type="term" value="P:methylation"/>
    <property type="evidence" value="ECO:0007669"/>
    <property type="project" value="UniProtKB-KW"/>
</dbReference>
<keyword evidence="4 6" id="KW-0949">S-adenosyl-L-methionine</keyword>
<name>A0A0X3V0J1_9ACTN</name>
<dbReference type="Gene3D" id="3.90.120.10">
    <property type="entry name" value="DNA Methylase, subunit A, domain 2"/>
    <property type="match status" value="1"/>
</dbReference>
<dbReference type="EC" id="2.1.1.37" evidence="1"/>
<dbReference type="GO" id="GO:0003677">
    <property type="term" value="F:DNA binding"/>
    <property type="evidence" value="ECO:0007669"/>
    <property type="project" value="TreeGrafter"/>
</dbReference>
<keyword evidence="5" id="KW-0680">Restriction system</keyword>
<dbReference type="Pfam" id="PF00145">
    <property type="entry name" value="DNA_methylase"/>
    <property type="match status" value="1"/>
</dbReference>
<dbReference type="RefSeq" id="WP_062703284.1">
    <property type="nucleotide sequence ID" value="NZ_LLZG01000115.1"/>
</dbReference>
<evidence type="ECO:0000256" key="2">
    <source>
        <dbReference type="ARBA" id="ARBA00022603"/>
    </source>
</evidence>
<gene>
    <name evidence="7" type="ORF">ADL12_17010</name>
</gene>
<reference evidence="8" key="1">
    <citation type="submission" date="2015-10" db="EMBL/GenBank/DDBJ databases">
        <authorList>
            <person name="Ju K.-S."/>
            <person name="Doroghazi J.R."/>
            <person name="Metcalf W.W."/>
        </authorList>
    </citation>
    <scope>NUCLEOTIDE SEQUENCE [LARGE SCALE GENOMIC DNA]</scope>
    <source>
        <strain evidence="8">NRRL 3151</strain>
    </source>
</reference>
<dbReference type="Proteomes" id="UP000053923">
    <property type="component" value="Unassembled WGS sequence"/>
</dbReference>
<dbReference type="InterPro" id="IPR029063">
    <property type="entry name" value="SAM-dependent_MTases_sf"/>
</dbReference>
<keyword evidence="2 6" id="KW-0489">Methyltransferase</keyword>
<dbReference type="PROSITE" id="PS51679">
    <property type="entry name" value="SAM_MT_C5"/>
    <property type="match status" value="1"/>
</dbReference>
<comment type="caution">
    <text evidence="6">Lacks conserved residue(s) required for the propagation of feature annotation.</text>
</comment>
<proteinExistence type="inferred from homology"/>
<dbReference type="Gene3D" id="3.40.50.150">
    <property type="entry name" value="Vaccinia Virus protein VP39"/>
    <property type="match status" value="1"/>
</dbReference>
<evidence type="ECO:0000313" key="8">
    <source>
        <dbReference type="Proteomes" id="UP000053923"/>
    </source>
</evidence>
<evidence type="ECO:0000256" key="5">
    <source>
        <dbReference type="ARBA" id="ARBA00022747"/>
    </source>
</evidence>
<accession>A0A0X3V0J1</accession>
<dbReference type="PANTHER" id="PTHR10629">
    <property type="entry name" value="CYTOSINE-SPECIFIC METHYLTRANSFERASE"/>
    <property type="match status" value="1"/>
</dbReference>
<evidence type="ECO:0000256" key="3">
    <source>
        <dbReference type="ARBA" id="ARBA00022679"/>
    </source>
</evidence>
<protein>
    <recommendedName>
        <fullName evidence="1">DNA (cytosine-5-)-methyltransferase</fullName>
        <ecNumber evidence="1">2.1.1.37</ecNumber>
    </recommendedName>
</protein>
<dbReference type="PRINTS" id="PR00105">
    <property type="entry name" value="C5METTRFRASE"/>
</dbReference>
<dbReference type="OrthoDB" id="9813719at2"/>
<keyword evidence="8" id="KW-1185">Reference proteome</keyword>
<evidence type="ECO:0000313" key="7">
    <source>
        <dbReference type="EMBL" id="KUL38295.1"/>
    </source>
</evidence>
<dbReference type="PANTHER" id="PTHR10629:SF52">
    <property type="entry name" value="DNA (CYTOSINE-5)-METHYLTRANSFERASE 1"/>
    <property type="match status" value="1"/>
</dbReference>
<dbReference type="GO" id="GO:0003886">
    <property type="term" value="F:DNA (cytosine-5-)-methyltransferase activity"/>
    <property type="evidence" value="ECO:0007669"/>
    <property type="project" value="UniProtKB-EC"/>
</dbReference>
<dbReference type="GO" id="GO:0009307">
    <property type="term" value="P:DNA restriction-modification system"/>
    <property type="evidence" value="ECO:0007669"/>
    <property type="project" value="UniProtKB-KW"/>
</dbReference>
<evidence type="ECO:0000256" key="1">
    <source>
        <dbReference type="ARBA" id="ARBA00011975"/>
    </source>
</evidence>
<dbReference type="InterPro" id="IPR001525">
    <property type="entry name" value="C5_MeTfrase"/>
</dbReference>
<dbReference type="InterPro" id="IPR050390">
    <property type="entry name" value="C5-Methyltransferase"/>
</dbReference>
<comment type="caution">
    <text evidence="7">The sequence shown here is derived from an EMBL/GenBank/DDBJ whole genome shotgun (WGS) entry which is preliminary data.</text>
</comment>
<dbReference type="GO" id="GO:0044027">
    <property type="term" value="P:negative regulation of gene expression via chromosomal CpG island methylation"/>
    <property type="evidence" value="ECO:0007669"/>
    <property type="project" value="TreeGrafter"/>
</dbReference>
<comment type="similarity">
    <text evidence="6">Belongs to the class I-like SAM-binding methyltransferase superfamily. C5-methyltransferase family.</text>
</comment>
<sequence length="323" mass="34894">MGRLTSVDVCSGAGGLALGLERAGFDPVLLLDNKPVACETLRRNRPSWNVLKMDLLEFNPIAHRETHNVDLLSAGLPRVKSSATTKRVETDLELRLLEATIVAARAIQPKTLLIENVPELAASPDFEEVRSHVQNELDHLGYKFHWFVVNAADFGVPQDRKQGVLVALKNRFFDRFQAPTPTVTRHVTVGEALLPSMSARGWTGAAEWAAQANRVAPTLVGGSDNRGGADLGLTGTKRAWAQMGINGAALSDEVPGLDGIQESDSSDSPLKKLTVEQTAVLQSFPSDWIFAGKKTARYRQIGHASPPPVGEALGRAIAEALRD</sequence>
<keyword evidence="3 6" id="KW-0808">Transferase</keyword>
<evidence type="ECO:0000256" key="4">
    <source>
        <dbReference type="ARBA" id="ARBA00022691"/>
    </source>
</evidence>
<evidence type="ECO:0000256" key="6">
    <source>
        <dbReference type="PROSITE-ProRule" id="PRU01016"/>
    </source>
</evidence>
<organism evidence="7 8">
    <name type="scientific">Streptomyces regalis</name>
    <dbReference type="NCBI Taxonomy" id="68262"/>
    <lineage>
        <taxon>Bacteria</taxon>
        <taxon>Bacillati</taxon>
        <taxon>Actinomycetota</taxon>
        <taxon>Actinomycetes</taxon>
        <taxon>Kitasatosporales</taxon>
        <taxon>Streptomycetaceae</taxon>
        <taxon>Streptomyces</taxon>
    </lineage>
</organism>
<dbReference type="AlphaFoldDB" id="A0A0X3V0J1"/>
<dbReference type="EMBL" id="LLZG01000115">
    <property type="protein sequence ID" value="KUL38295.1"/>
    <property type="molecule type" value="Genomic_DNA"/>
</dbReference>